<evidence type="ECO:0000313" key="2">
    <source>
        <dbReference type="EMBL" id="CEG58918.1"/>
    </source>
</evidence>
<dbReference type="OrthoDB" id="9776116at2"/>
<accession>A0A098G8W5</accession>
<protein>
    <recommendedName>
        <fullName evidence="1">DUF58 domain-containing protein</fullName>
    </recommendedName>
</protein>
<keyword evidence="3" id="KW-1185">Reference proteome</keyword>
<dbReference type="AlphaFoldDB" id="A0A098G8W5"/>
<proteinExistence type="predicted"/>
<dbReference type="PANTHER" id="PTHR33608">
    <property type="entry name" value="BLL2464 PROTEIN"/>
    <property type="match status" value="1"/>
</dbReference>
<dbReference type="PANTHER" id="PTHR33608:SF12">
    <property type="entry name" value="DUF58 DOMAIN-CONTAINING PROTEIN"/>
    <property type="match status" value="1"/>
</dbReference>
<dbReference type="KEGG" id="lfa:LFA_3589"/>
<dbReference type="InterPro" id="IPR002881">
    <property type="entry name" value="DUF58"/>
</dbReference>
<dbReference type="SUPFAM" id="SSF53300">
    <property type="entry name" value="vWA-like"/>
    <property type="match status" value="1"/>
</dbReference>
<dbReference type="Pfam" id="PF01882">
    <property type="entry name" value="DUF58"/>
    <property type="match status" value="1"/>
</dbReference>
<dbReference type="STRING" id="1212491.LFA_3589"/>
<gene>
    <name evidence="2" type="ORF">LFA_3589</name>
</gene>
<dbReference type="InterPro" id="IPR036465">
    <property type="entry name" value="vWFA_dom_sf"/>
</dbReference>
<dbReference type="EMBL" id="LN614827">
    <property type="protein sequence ID" value="CEG58918.1"/>
    <property type="molecule type" value="Genomic_DNA"/>
</dbReference>
<name>A0A098G8W5_9GAMM</name>
<dbReference type="Proteomes" id="UP000032430">
    <property type="component" value="Chromosome I"/>
</dbReference>
<dbReference type="HOGENOM" id="CLU_054927_1_0_6"/>
<feature type="domain" description="DUF58" evidence="1">
    <location>
        <begin position="49"/>
        <end position="258"/>
    </location>
</feature>
<evidence type="ECO:0000313" key="3">
    <source>
        <dbReference type="Proteomes" id="UP000032430"/>
    </source>
</evidence>
<reference evidence="3" key="1">
    <citation type="submission" date="2014-09" db="EMBL/GenBank/DDBJ databases">
        <authorList>
            <person name="Gomez-Valero L."/>
        </authorList>
    </citation>
    <scope>NUCLEOTIDE SEQUENCE [LARGE SCALE GENOMIC DNA]</scope>
    <source>
        <strain evidence="3">ATCC700992</strain>
    </source>
</reference>
<organism evidence="2 3">
    <name type="scientific">Legionella fallonii LLAP-10</name>
    <dbReference type="NCBI Taxonomy" id="1212491"/>
    <lineage>
        <taxon>Bacteria</taxon>
        <taxon>Pseudomonadati</taxon>
        <taxon>Pseudomonadota</taxon>
        <taxon>Gammaproteobacteria</taxon>
        <taxon>Legionellales</taxon>
        <taxon>Legionellaceae</taxon>
        <taxon>Legionella</taxon>
    </lineage>
</organism>
<evidence type="ECO:0000259" key="1">
    <source>
        <dbReference type="Pfam" id="PF01882"/>
    </source>
</evidence>
<sequence>MADGVVAELNELIGLRRYAQSVQYPPEIKALRSGNHLSKIRGRGMDFAEVRNYQAGDEIRHMEWRITARTGKPHVKLYQEERERPVVILADFNPSMIFGTKIAFKSVIAARLASIIAWTVIKQGDRIGGFLFSASQHSEFIPRGRDAGVLPLLAALSQYTDQTEAQREEKPRMLSDALVRLRRVIRPGSILVLISDFYSMDSECEQHLNRLRGHNDVLAYHVCDPIELAPPKPQQYAITNGQQEILLDTKLETVTTAYEDYCQQRIQQLKEQFKSLQIQYVQITADADLAQIVRLTFPRRTRG</sequence>
<dbReference type="RefSeq" id="WP_045097143.1">
    <property type="nucleotide sequence ID" value="NZ_LN614827.1"/>
</dbReference>